<dbReference type="Gene3D" id="3.10.129.10">
    <property type="entry name" value="Hotdog Thioesterase"/>
    <property type="match status" value="1"/>
</dbReference>
<reference evidence="1" key="2">
    <citation type="submission" date="2021-04" db="EMBL/GenBank/DDBJ databases">
        <authorList>
            <person name="Gilroy R."/>
        </authorList>
    </citation>
    <scope>NUCLEOTIDE SEQUENCE</scope>
    <source>
        <strain evidence="1">CHK32-1732</strain>
    </source>
</reference>
<evidence type="ECO:0000313" key="2">
    <source>
        <dbReference type="Proteomes" id="UP000824190"/>
    </source>
</evidence>
<proteinExistence type="predicted"/>
<reference evidence="1" key="1">
    <citation type="journal article" date="2021" name="PeerJ">
        <title>Extensive microbial diversity within the chicken gut microbiome revealed by metagenomics and culture.</title>
        <authorList>
            <person name="Gilroy R."/>
            <person name="Ravi A."/>
            <person name="Getino M."/>
            <person name="Pursley I."/>
            <person name="Horton D.L."/>
            <person name="Alikhan N.F."/>
            <person name="Baker D."/>
            <person name="Gharbi K."/>
            <person name="Hall N."/>
            <person name="Watson M."/>
            <person name="Adriaenssens E.M."/>
            <person name="Foster-Nyarko E."/>
            <person name="Jarju S."/>
            <person name="Secka A."/>
            <person name="Antonio M."/>
            <person name="Oren A."/>
            <person name="Chaudhuri R.R."/>
            <person name="La Ragione R."/>
            <person name="Hildebrand F."/>
            <person name="Pallen M.J."/>
        </authorList>
    </citation>
    <scope>NUCLEOTIDE SEQUENCE</scope>
    <source>
        <strain evidence="1">CHK32-1732</strain>
    </source>
</reference>
<dbReference type="InterPro" id="IPR027961">
    <property type="entry name" value="DUF4442"/>
</dbReference>
<comment type="caution">
    <text evidence="1">The sequence shown here is derived from an EMBL/GenBank/DDBJ whole genome shotgun (WGS) entry which is preliminary data.</text>
</comment>
<dbReference type="Pfam" id="PF14539">
    <property type="entry name" value="DUF4442"/>
    <property type="match status" value="1"/>
</dbReference>
<accession>A0A9D1RNF9</accession>
<dbReference type="EMBL" id="DXGC01000010">
    <property type="protein sequence ID" value="HIW90248.1"/>
    <property type="molecule type" value="Genomic_DNA"/>
</dbReference>
<evidence type="ECO:0000313" key="1">
    <source>
        <dbReference type="EMBL" id="HIW90248.1"/>
    </source>
</evidence>
<protein>
    <submittedName>
        <fullName evidence="1">DUF4442 domain-containing protein</fullName>
    </submittedName>
</protein>
<dbReference type="AlphaFoldDB" id="A0A9D1RNF9"/>
<dbReference type="SUPFAM" id="SSF54637">
    <property type="entry name" value="Thioesterase/thiol ester dehydrase-isomerase"/>
    <property type="match status" value="1"/>
</dbReference>
<dbReference type="Proteomes" id="UP000824190">
    <property type="component" value="Unassembled WGS sequence"/>
</dbReference>
<name>A0A9D1RNF9_9CORY</name>
<organism evidence="1 2">
    <name type="scientific">Candidatus Corynebacterium avicola</name>
    <dbReference type="NCBI Taxonomy" id="2838527"/>
    <lineage>
        <taxon>Bacteria</taxon>
        <taxon>Bacillati</taxon>
        <taxon>Actinomycetota</taxon>
        <taxon>Actinomycetes</taxon>
        <taxon>Mycobacteriales</taxon>
        <taxon>Corynebacteriaceae</taxon>
        <taxon>Corynebacterium</taxon>
    </lineage>
</organism>
<dbReference type="InterPro" id="IPR029069">
    <property type="entry name" value="HotDog_dom_sf"/>
</dbReference>
<gene>
    <name evidence="1" type="ORF">H9870_01060</name>
</gene>
<sequence length="184" mass="21193">MGHLLHLEKFLRLKHRCGIAVALTPRLPGKRDLPVAFTPRQLKKYMFLWPPYLGSGVKIREFADDGSRVVVTHRPNKLTQNAVGTAFGGTIMSMTDPFFMLASMARLGKEYKVWDIRAEVDFVKPGQGTITADMRIDDDTYALIKEKTEDGQKYLHWFEVDVTDESGETVARVRRQVYYRRKQK</sequence>